<name>A0A1G2PEE2_9BACT</name>
<feature type="compositionally biased region" description="Polar residues" evidence="1">
    <location>
        <begin position="199"/>
        <end position="212"/>
    </location>
</feature>
<dbReference type="AlphaFoldDB" id="A0A1G2PEE2"/>
<reference evidence="2 3" key="1">
    <citation type="journal article" date="2016" name="Nat. Commun.">
        <title>Thousands of microbial genomes shed light on interconnected biogeochemical processes in an aquifer system.</title>
        <authorList>
            <person name="Anantharaman K."/>
            <person name="Brown C.T."/>
            <person name="Hug L.A."/>
            <person name="Sharon I."/>
            <person name="Castelle C.J."/>
            <person name="Probst A.J."/>
            <person name="Thomas B.C."/>
            <person name="Singh A."/>
            <person name="Wilkins M.J."/>
            <person name="Karaoz U."/>
            <person name="Brodie E.L."/>
            <person name="Williams K.H."/>
            <person name="Hubbard S.S."/>
            <person name="Banfield J.F."/>
        </authorList>
    </citation>
    <scope>NUCLEOTIDE SEQUENCE [LARGE SCALE GENOMIC DNA]</scope>
</reference>
<evidence type="ECO:0000313" key="3">
    <source>
        <dbReference type="Proteomes" id="UP000178869"/>
    </source>
</evidence>
<dbReference type="EMBL" id="MHSR01000013">
    <property type="protein sequence ID" value="OHA46677.1"/>
    <property type="molecule type" value="Genomic_DNA"/>
</dbReference>
<proteinExistence type="predicted"/>
<feature type="compositionally biased region" description="Polar residues" evidence="1">
    <location>
        <begin position="112"/>
        <end position="126"/>
    </location>
</feature>
<protein>
    <submittedName>
        <fullName evidence="2">Uncharacterized protein</fullName>
    </submittedName>
</protein>
<feature type="compositionally biased region" description="Pro residues" evidence="1">
    <location>
        <begin position="129"/>
        <end position="150"/>
    </location>
</feature>
<accession>A0A1G2PEE2</accession>
<comment type="caution">
    <text evidence="2">The sequence shown here is derived from an EMBL/GenBank/DDBJ whole genome shotgun (WGS) entry which is preliminary data.</text>
</comment>
<sequence length="222" mass="23781">METSTTSFQLLYHRLPKRVKDILLAPKTGDDIYAACQRHGVEERVYVYSGLVGMVLLGELHPNLLVRNIVETEHLNIEMAKALALEISSAVFQPVKSELISLYGITSSGASSVQKTSVEARTQQTKPAPVSPPLPPPSTRPAGVPLPPMPNASIDALYTKPSSPPTEQISGAPPPTKSFYSPQPDVPHVTLTPPAPPQIDNSGPQLEGNTVNLKDVGNKPSL</sequence>
<feature type="region of interest" description="Disordered" evidence="1">
    <location>
        <begin position="112"/>
        <end position="222"/>
    </location>
</feature>
<evidence type="ECO:0000313" key="2">
    <source>
        <dbReference type="EMBL" id="OHA46677.1"/>
    </source>
</evidence>
<evidence type="ECO:0000256" key="1">
    <source>
        <dbReference type="SAM" id="MobiDB-lite"/>
    </source>
</evidence>
<organism evidence="2 3">
    <name type="scientific">Candidatus Terrybacteria bacterium RIFCSPHIGHO2_01_FULL_43_35</name>
    <dbReference type="NCBI Taxonomy" id="1802361"/>
    <lineage>
        <taxon>Bacteria</taxon>
        <taxon>Candidatus Terryibacteriota</taxon>
    </lineage>
</organism>
<gene>
    <name evidence="2" type="ORF">A2828_02115</name>
</gene>
<dbReference type="Proteomes" id="UP000178869">
    <property type="component" value="Unassembled WGS sequence"/>
</dbReference>